<sequence>MVVEPTYVCSSNHEFVYLITFSVGDENKTYRVCKECSKLDYFKKFIVNKIPLISTEMS</sequence>
<organism evidence="1 2">
    <name type="scientific">Nitrosopumilus zosterae</name>
    <dbReference type="NCBI Taxonomy" id="718286"/>
    <lineage>
        <taxon>Archaea</taxon>
        <taxon>Nitrososphaerota</taxon>
        <taxon>Nitrososphaeria</taxon>
        <taxon>Nitrosopumilales</taxon>
        <taxon>Nitrosopumilaceae</taxon>
        <taxon>Nitrosopumilus</taxon>
    </lineage>
</organism>
<evidence type="ECO:0000313" key="1">
    <source>
        <dbReference type="EMBL" id="GBH33977.1"/>
    </source>
</evidence>
<comment type="caution">
    <text evidence="1">The sequence shown here is derived from an EMBL/GenBank/DDBJ whole genome shotgun (WGS) entry which is preliminary data.</text>
</comment>
<protein>
    <submittedName>
        <fullName evidence="1">Uncharacterized protein</fullName>
    </submittedName>
</protein>
<gene>
    <name evidence="1" type="ORF">NZNM25_07680</name>
</gene>
<keyword evidence="2" id="KW-1185">Reference proteome</keyword>
<proteinExistence type="predicted"/>
<dbReference type="AlphaFoldDB" id="A0A2S2KQZ4"/>
<evidence type="ECO:0000313" key="2">
    <source>
        <dbReference type="Proteomes" id="UP000245829"/>
    </source>
</evidence>
<accession>A0A2S2KQZ4</accession>
<dbReference type="EMBL" id="BGKI01000004">
    <property type="protein sequence ID" value="GBH33977.1"/>
    <property type="molecule type" value="Genomic_DNA"/>
</dbReference>
<name>A0A2S2KQZ4_9ARCH</name>
<dbReference type="Proteomes" id="UP000245829">
    <property type="component" value="Unassembled WGS sequence"/>
</dbReference>
<reference evidence="1 2" key="1">
    <citation type="submission" date="2018-05" db="EMBL/GenBank/DDBJ databases">
        <title>genome sequencing of Nitrosopumilus sp. NM25.</title>
        <authorList>
            <person name="Mori K."/>
            <person name="Nakagawa T."/>
        </authorList>
    </citation>
    <scope>NUCLEOTIDE SEQUENCE [LARGE SCALE GENOMIC DNA]</scope>
    <source>
        <strain evidence="1 2">NM25</strain>
    </source>
</reference>